<dbReference type="EMBL" id="JABFTP020000083">
    <property type="protein sequence ID" value="KAL3275040.1"/>
    <property type="molecule type" value="Genomic_DNA"/>
</dbReference>
<evidence type="ECO:0000256" key="6">
    <source>
        <dbReference type="SAM" id="Phobius"/>
    </source>
</evidence>
<dbReference type="PANTHER" id="PTHR12546:SF60">
    <property type="entry name" value="MISFIRE, ISOFORM F"/>
    <property type="match status" value="1"/>
</dbReference>
<dbReference type="InterPro" id="IPR037721">
    <property type="entry name" value="Ferlin"/>
</dbReference>
<sequence>MNASSKCNSKLKFLEDKVVIFQIPHHEGQSYSQRQFASLFEVMNIDNAEEELKETKSNITIDLNKFPRGAKSAKLCTLDILKNDGSVPMVNIFKQKRIKGWWPFFVKKEDSEELELTGKVEAEFHLVTAEEAEKSPVGLGRNEPEPLDKPNRPDASFVWFMNPLKSMRYVLWHNYKWTILKFLIITGMAIMILLFFYAIPGYSVKRMMGA</sequence>
<protein>
    <recommendedName>
        <fullName evidence="7">Ferlin C-terminal domain-containing protein</fullName>
    </recommendedName>
</protein>
<proteinExistence type="predicted"/>
<dbReference type="AlphaFoldDB" id="A0ABD2N8G1"/>
<evidence type="ECO:0000256" key="1">
    <source>
        <dbReference type="ARBA" id="ARBA00004370"/>
    </source>
</evidence>
<evidence type="ECO:0000256" key="4">
    <source>
        <dbReference type="ARBA" id="ARBA00022989"/>
    </source>
</evidence>
<dbReference type="PANTHER" id="PTHR12546">
    <property type="entry name" value="FER-1-LIKE"/>
    <property type="match status" value="1"/>
</dbReference>
<dbReference type="Pfam" id="PF16165">
    <property type="entry name" value="Ferlin_C"/>
    <property type="match status" value="1"/>
</dbReference>
<name>A0ABD2N8G1_9CUCU</name>
<feature type="transmembrane region" description="Helical" evidence="6">
    <location>
        <begin position="177"/>
        <end position="199"/>
    </location>
</feature>
<dbReference type="InterPro" id="IPR032362">
    <property type="entry name" value="Ferlin_C"/>
</dbReference>
<feature type="domain" description="Ferlin C-terminal" evidence="7">
    <location>
        <begin position="116"/>
        <end position="204"/>
    </location>
</feature>
<reference evidence="8 9" key="1">
    <citation type="journal article" date="2021" name="BMC Biol.">
        <title>Horizontally acquired antibacterial genes associated with adaptive radiation of ladybird beetles.</title>
        <authorList>
            <person name="Li H.S."/>
            <person name="Tang X.F."/>
            <person name="Huang Y.H."/>
            <person name="Xu Z.Y."/>
            <person name="Chen M.L."/>
            <person name="Du X.Y."/>
            <person name="Qiu B.Y."/>
            <person name="Chen P.T."/>
            <person name="Zhang W."/>
            <person name="Slipinski A."/>
            <person name="Escalona H.E."/>
            <person name="Waterhouse R.M."/>
            <person name="Zwick A."/>
            <person name="Pang H."/>
        </authorList>
    </citation>
    <scope>NUCLEOTIDE SEQUENCE [LARGE SCALE GENOMIC DNA]</scope>
    <source>
        <strain evidence="8">SYSU2018</strain>
    </source>
</reference>
<evidence type="ECO:0000256" key="5">
    <source>
        <dbReference type="ARBA" id="ARBA00023136"/>
    </source>
</evidence>
<comment type="subcellular location">
    <subcellularLocation>
        <location evidence="1">Membrane</location>
    </subcellularLocation>
</comment>
<organism evidence="8 9">
    <name type="scientific">Cryptolaemus montrouzieri</name>
    <dbReference type="NCBI Taxonomy" id="559131"/>
    <lineage>
        <taxon>Eukaryota</taxon>
        <taxon>Metazoa</taxon>
        <taxon>Ecdysozoa</taxon>
        <taxon>Arthropoda</taxon>
        <taxon>Hexapoda</taxon>
        <taxon>Insecta</taxon>
        <taxon>Pterygota</taxon>
        <taxon>Neoptera</taxon>
        <taxon>Endopterygota</taxon>
        <taxon>Coleoptera</taxon>
        <taxon>Polyphaga</taxon>
        <taxon>Cucujiformia</taxon>
        <taxon>Coccinelloidea</taxon>
        <taxon>Coccinellidae</taxon>
        <taxon>Scymninae</taxon>
        <taxon>Scymnini</taxon>
        <taxon>Cryptolaemus</taxon>
    </lineage>
</organism>
<accession>A0ABD2N8G1</accession>
<evidence type="ECO:0000313" key="9">
    <source>
        <dbReference type="Proteomes" id="UP001516400"/>
    </source>
</evidence>
<keyword evidence="4 6" id="KW-1133">Transmembrane helix</keyword>
<evidence type="ECO:0000256" key="2">
    <source>
        <dbReference type="ARBA" id="ARBA00022692"/>
    </source>
</evidence>
<dbReference type="GO" id="GO:0016020">
    <property type="term" value="C:membrane"/>
    <property type="evidence" value="ECO:0007669"/>
    <property type="project" value="UniProtKB-SubCell"/>
</dbReference>
<dbReference type="Proteomes" id="UP001516400">
    <property type="component" value="Unassembled WGS sequence"/>
</dbReference>
<evidence type="ECO:0000259" key="7">
    <source>
        <dbReference type="Pfam" id="PF16165"/>
    </source>
</evidence>
<keyword evidence="2 6" id="KW-0812">Transmembrane</keyword>
<gene>
    <name evidence="8" type="ORF">HHI36_019812</name>
</gene>
<keyword evidence="9" id="KW-1185">Reference proteome</keyword>
<keyword evidence="3" id="KW-0677">Repeat</keyword>
<evidence type="ECO:0000256" key="3">
    <source>
        <dbReference type="ARBA" id="ARBA00022737"/>
    </source>
</evidence>
<comment type="caution">
    <text evidence="8">The sequence shown here is derived from an EMBL/GenBank/DDBJ whole genome shotgun (WGS) entry which is preliminary data.</text>
</comment>
<keyword evidence="5 6" id="KW-0472">Membrane</keyword>
<evidence type="ECO:0000313" key="8">
    <source>
        <dbReference type="EMBL" id="KAL3275040.1"/>
    </source>
</evidence>